<dbReference type="AlphaFoldDB" id="A0A1X9MDL8"/>
<dbReference type="STRING" id="199441.BkAM31D_10445"/>
<keyword evidence="3" id="KW-1185">Reference proteome</keyword>
<keyword evidence="1" id="KW-0472">Membrane</keyword>
<name>A0A1X9MDL8_9BACI</name>
<accession>A0A1X9MDL8</accession>
<evidence type="ECO:0000256" key="1">
    <source>
        <dbReference type="SAM" id="Phobius"/>
    </source>
</evidence>
<feature type="transmembrane region" description="Helical" evidence="1">
    <location>
        <begin position="80"/>
        <end position="99"/>
    </location>
</feature>
<protein>
    <submittedName>
        <fullName evidence="2">Uncharacterized protein</fullName>
    </submittedName>
</protein>
<organism evidence="2 3">
    <name type="scientific">Halalkalibacter krulwichiae</name>
    <dbReference type="NCBI Taxonomy" id="199441"/>
    <lineage>
        <taxon>Bacteria</taxon>
        <taxon>Bacillati</taxon>
        <taxon>Bacillota</taxon>
        <taxon>Bacilli</taxon>
        <taxon>Bacillales</taxon>
        <taxon>Bacillaceae</taxon>
        <taxon>Halalkalibacter</taxon>
    </lineage>
</organism>
<dbReference type="Proteomes" id="UP000193006">
    <property type="component" value="Chromosome"/>
</dbReference>
<dbReference type="RefSeq" id="WP_066151688.1">
    <property type="nucleotide sequence ID" value="NZ_CP020814.1"/>
</dbReference>
<keyword evidence="1" id="KW-1133">Transmembrane helix</keyword>
<dbReference type="EMBL" id="CP020814">
    <property type="protein sequence ID" value="ARK30213.1"/>
    <property type="molecule type" value="Genomic_DNA"/>
</dbReference>
<feature type="transmembrane region" description="Helical" evidence="1">
    <location>
        <begin position="51"/>
        <end position="73"/>
    </location>
</feature>
<sequence>MKKPSLITAITLFLFGIVLHFPFPDRTPFGTRIFSVVGIPAYSNTETETGLHYVGLTALFCLVISLMIFYYLLPKWRGRVIFSLILIFLFVPTALISSYQSMFATGINGIVYHKEWSNCLYELNEIEMVAEIECVIPLENKGRTDVTFELEMVERFFSKDDLKTYSLLQSQTIKLYRQQKKVIRIEGTFNMSGEEAYYYYSESSGIDIILKEESGKERML</sequence>
<evidence type="ECO:0000313" key="3">
    <source>
        <dbReference type="Proteomes" id="UP000193006"/>
    </source>
</evidence>
<gene>
    <name evidence="2" type="ORF">BkAM31D_10445</name>
</gene>
<dbReference type="KEGG" id="bkw:BkAM31D_10445"/>
<evidence type="ECO:0000313" key="2">
    <source>
        <dbReference type="EMBL" id="ARK30213.1"/>
    </source>
</evidence>
<keyword evidence="1" id="KW-0812">Transmembrane</keyword>
<reference evidence="2 3" key="1">
    <citation type="submission" date="2017-04" db="EMBL/GenBank/DDBJ databases">
        <title>Bacillus krulwichiae AM31D Genome sequencing and assembly.</title>
        <authorList>
            <person name="Krulwich T.A."/>
            <person name="Anastor L."/>
            <person name="Ehrlich R."/>
            <person name="Ehrlich G.D."/>
            <person name="Janto B."/>
        </authorList>
    </citation>
    <scope>NUCLEOTIDE SEQUENCE [LARGE SCALE GENOMIC DNA]</scope>
    <source>
        <strain evidence="2 3">AM31D</strain>
    </source>
</reference>
<proteinExistence type="predicted"/>